<dbReference type="RefSeq" id="WP_167987218.1">
    <property type="nucleotide sequence ID" value="NZ_JAATEJ010000050.1"/>
</dbReference>
<evidence type="ECO:0000256" key="2">
    <source>
        <dbReference type="SAM" id="Phobius"/>
    </source>
</evidence>
<feature type="region of interest" description="Disordered" evidence="1">
    <location>
        <begin position="308"/>
        <end position="333"/>
    </location>
</feature>
<dbReference type="Proteomes" id="UP000734511">
    <property type="component" value="Unassembled WGS sequence"/>
</dbReference>
<evidence type="ECO:0000313" key="3">
    <source>
        <dbReference type="EMBL" id="NJP48394.1"/>
    </source>
</evidence>
<keyword evidence="4" id="KW-1185">Reference proteome</keyword>
<feature type="compositionally biased region" description="Pro residues" evidence="1">
    <location>
        <begin position="180"/>
        <end position="221"/>
    </location>
</feature>
<proteinExistence type="predicted"/>
<keyword evidence="2" id="KW-0812">Transmembrane</keyword>
<evidence type="ECO:0000313" key="4">
    <source>
        <dbReference type="Proteomes" id="UP000734511"/>
    </source>
</evidence>
<keyword evidence="2" id="KW-1133">Transmembrane helix</keyword>
<feature type="transmembrane region" description="Helical" evidence="2">
    <location>
        <begin position="231"/>
        <end position="257"/>
    </location>
</feature>
<feature type="region of interest" description="Disordered" evidence="1">
    <location>
        <begin position="161"/>
        <end position="225"/>
    </location>
</feature>
<evidence type="ECO:0008006" key="5">
    <source>
        <dbReference type="Google" id="ProtNLM"/>
    </source>
</evidence>
<name>A0ABX0ZWG2_9ACTN</name>
<organism evidence="3 4">
    <name type="scientific">Actinacidiphila epipremni</name>
    <dbReference type="NCBI Taxonomy" id="2053013"/>
    <lineage>
        <taxon>Bacteria</taxon>
        <taxon>Bacillati</taxon>
        <taxon>Actinomycetota</taxon>
        <taxon>Actinomycetes</taxon>
        <taxon>Kitasatosporales</taxon>
        <taxon>Streptomycetaceae</taxon>
        <taxon>Actinacidiphila</taxon>
    </lineage>
</organism>
<gene>
    <name evidence="3" type="ORF">HCN08_34105</name>
</gene>
<dbReference type="EMBL" id="JAATEJ010000050">
    <property type="protein sequence ID" value="NJP48394.1"/>
    <property type="molecule type" value="Genomic_DNA"/>
</dbReference>
<reference evidence="3 4" key="1">
    <citation type="submission" date="2020-03" db="EMBL/GenBank/DDBJ databases">
        <title>WGS of actinomycetes isolated from Thailand.</title>
        <authorList>
            <person name="Thawai C."/>
        </authorList>
    </citation>
    <scope>NUCLEOTIDE SEQUENCE [LARGE SCALE GENOMIC DNA]</scope>
    <source>
        <strain evidence="3 4">PRB2-1</strain>
    </source>
</reference>
<comment type="caution">
    <text evidence="3">The sequence shown here is derived from an EMBL/GenBank/DDBJ whole genome shotgun (WGS) entry which is preliminary data.</text>
</comment>
<accession>A0ABX0ZWG2</accession>
<evidence type="ECO:0000256" key="1">
    <source>
        <dbReference type="SAM" id="MobiDB-lite"/>
    </source>
</evidence>
<sequence length="458" mass="47597">MRVRWVEEGAAAGVAVRAGSVGAGARPSAMGVAARTPQAVLALQRAVGNAAVGAVVQRCGPVPCDCPAEEKAAREQEAGGGAAVQREVAAGGRAVQREGVAGGGPVVQREDGGAAGEGLPVVPAPVAAGATHLERWLAEERDAGLLDLPWRGNVPEIPALPGTAPVAPPPPAGASMAPTPGAPLGPVPGTPGGPPPGMPPQPVGPVPRTPKGPVPETPAEPVPSTAARPGLGFGAGLAFAGFELVAAIGAGLAVFFYSTHAPAWRDETSVSGWGFDSEAEWTWWHRTLDQQQREYLIMLSKVRREKKDVGADASPDPFAVPGEAAGADGDKKRAPTCLSLPVPRRGGNARHDAYATKVTRGPLDQFVRTPAGLAITYDGRSDGLLVWEVKTGHGWMFDPESHALALRIVAEWDAQRRRGLDVADACGYQHVWSVSDRWIRESLLVRWGGSPFVFNIPE</sequence>
<keyword evidence="2" id="KW-0472">Membrane</keyword>
<protein>
    <recommendedName>
        <fullName evidence="5">Tox-REase-5 domain-containing protein</fullName>
    </recommendedName>
</protein>